<evidence type="ECO:0000256" key="4">
    <source>
        <dbReference type="SAM" id="SignalP"/>
    </source>
</evidence>
<dbReference type="InterPro" id="IPR050555">
    <property type="entry name" value="Bact_Solute-Bind_Prot2"/>
</dbReference>
<feature type="region of interest" description="Disordered" evidence="3">
    <location>
        <begin position="30"/>
        <end position="60"/>
    </location>
</feature>
<comment type="caution">
    <text evidence="6">The sequence shown here is derived from an EMBL/GenBank/DDBJ whole genome shotgun (WGS) entry which is preliminary data.</text>
</comment>
<dbReference type="GO" id="GO:0030246">
    <property type="term" value="F:carbohydrate binding"/>
    <property type="evidence" value="ECO:0007669"/>
    <property type="project" value="TreeGrafter"/>
</dbReference>
<keyword evidence="2 4" id="KW-0732">Signal</keyword>
<dbReference type="CDD" id="cd19994">
    <property type="entry name" value="PBP1_ChvE"/>
    <property type="match status" value="1"/>
</dbReference>
<comment type="subcellular location">
    <subcellularLocation>
        <location evidence="1">Cell envelope</location>
    </subcellularLocation>
</comment>
<keyword evidence="7" id="KW-1185">Reference proteome</keyword>
<sequence>MKMKKLCAFVAAGMLALSLVACTDGNEPAKTATEQTQAESTKAEGSSENTDSKGGKIGISMPTKSLERWNRDGSYLEKEFEKAGYEVSLTYSDNKIDQQVKDIEGLIADKVNLLVVAAIDGESLAQVLAEAKSQNIPVIAYDRLIMNTDAISYYVSFDNYTVGKLQGEFVAQKLDLANAGDKKFNIEFTGGDPADNNAKFFFNGAMDVIKPYIEKGTVVVPSGQTTFEQVGTAQWDTSKALSRFQNILGSYYSDGTQLDAAVCSNDSTALGVTQAIQSDYAGSNEIIITGQDGDEANLANIIDGKQTMTVYKAVANEAVATLNLGEAILNNEKPDASLIEKSGWSFDCTYDTSSYDNGAAVIPSYLLVPVTVTKDNIQKELVDTGYYTMGSDGYPHPVQ</sequence>
<feature type="compositionally biased region" description="Polar residues" evidence="3">
    <location>
        <begin position="32"/>
        <end position="49"/>
    </location>
</feature>
<accession>A0A3P3QZS8</accession>
<evidence type="ECO:0000256" key="3">
    <source>
        <dbReference type="SAM" id="MobiDB-lite"/>
    </source>
</evidence>
<dbReference type="AlphaFoldDB" id="A0A3P3QZS8"/>
<dbReference type="SUPFAM" id="SSF53822">
    <property type="entry name" value="Periplasmic binding protein-like I"/>
    <property type="match status" value="1"/>
</dbReference>
<organism evidence="6 7">
    <name type="scientific">Lachnoanaerobaculum gingivalis</name>
    <dbReference type="NCBI Taxonomy" id="2490855"/>
    <lineage>
        <taxon>Bacteria</taxon>
        <taxon>Bacillati</taxon>
        <taxon>Bacillota</taxon>
        <taxon>Clostridia</taxon>
        <taxon>Lachnospirales</taxon>
        <taxon>Lachnospiraceae</taxon>
        <taxon>Lachnoanaerobaculum</taxon>
    </lineage>
</organism>
<evidence type="ECO:0000313" key="6">
    <source>
        <dbReference type="EMBL" id="RRJ26089.1"/>
    </source>
</evidence>
<feature type="chain" id="PRO_5039296570" evidence="4">
    <location>
        <begin position="24"/>
        <end position="399"/>
    </location>
</feature>
<dbReference type="PANTHER" id="PTHR30036:SF1">
    <property type="entry name" value="D-XYLOSE-BINDING PERIPLASMIC PROTEIN"/>
    <property type="match status" value="1"/>
</dbReference>
<dbReference type="Proteomes" id="UP000272490">
    <property type="component" value="Unassembled WGS sequence"/>
</dbReference>
<dbReference type="InterPro" id="IPR028082">
    <property type="entry name" value="Peripla_BP_I"/>
</dbReference>
<dbReference type="Pfam" id="PF13407">
    <property type="entry name" value="Peripla_BP_4"/>
    <property type="match status" value="1"/>
</dbReference>
<dbReference type="Gene3D" id="3.40.50.2300">
    <property type="match status" value="2"/>
</dbReference>
<reference evidence="6 7" key="1">
    <citation type="submission" date="2018-11" db="EMBL/GenBank/DDBJ databases">
        <title>Genome sequencing of Lachnoanaerobaculum sp. KCOM 2030 (= ChDC B114).</title>
        <authorList>
            <person name="Kook J.-K."/>
            <person name="Park S.-N."/>
            <person name="Lim Y.K."/>
        </authorList>
    </citation>
    <scope>NUCLEOTIDE SEQUENCE [LARGE SCALE GENOMIC DNA]</scope>
    <source>
        <strain evidence="6 7">KCOM 2030</strain>
    </source>
</reference>
<name>A0A3P3QZS8_9FIRM</name>
<protein>
    <submittedName>
        <fullName evidence="6">Sugar ABC transporter substrate-binding protein</fullName>
    </submittedName>
</protein>
<dbReference type="RefSeq" id="WP_128673888.1">
    <property type="nucleotide sequence ID" value="NZ_RRCO01000002.1"/>
</dbReference>
<evidence type="ECO:0000313" key="7">
    <source>
        <dbReference type="Proteomes" id="UP000272490"/>
    </source>
</evidence>
<evidence type="ECO:0000259" key="5">
    <source>
        <dbReference type="Pfam" id="PF13407"/>
    </source>
</evidence>
<gene>
    <name evidence="6" type="ORF">EHV10_06035</name>
</gene>
<dbReference type="OrthoDB" id="9769193at2"/>
<dbReference type="PANTHER" id="PTHR30036">
    <property type="entry name" value="D-XYLOSE-BINDING PERIPLASMIC PROTEIN"/>
    <property type="match status" value="1"/>
</dbReference>
<proteinExistence type="predicted"/>
<dbReference type="PROSITE" id="PS51257">
    <property type="entry name" value="PROKAR_LIPOPROTEIN"/>
    <property type="match status" value="1"/>
</dbReference>
<feature type="domain" description="Periplasmic binding protein" evidence="5">
    <location>
        <begin position="57"/>
        <end position="333"/>
    </location>
</feature>
<dbReference type="EMBL" id="RRCO01000002">
    <property type="protein sequence ID" value="RRJ26089.1"/>
    <property type="molecule type" value="Genomic_DNA"/>
</dbReference>
<evidence type="ECO:0000256" key="1">
    <source>
        <dbReference type="ARBA" id="ARBA00004196"/>
    </source>
</evidence>
<dbReference type="InterPro" id="IPR025997">
    <property type="entry name" value="SBP_2_dom"/>
</dbReference>
<feature type="signal peptide" evidence="4">
    <location>
        <begin position="1"/>
        <end position="23"/>
    </location>
</feature>
<dbReference type="GO" id="GO:0030288">
    <property type="term" value="C:outer membrane-bounded periplasmic space"/>
    <property type="evidence" value="ECO:0007669"/>
    <property type="project" value="TreeGrafter"/>
</dbReference>
<evidence type="ECO:0000256" key="2">
    <source>
        <dbReference type="ARBA" id="ARBA00022729"/>
    </source>
</evidence>